<evidence type="ECO:0000313" key="3">
    <source>
        <dbReference type="Proteomes" id="UP000189733"/>
    </source>
</evidence>
<gene>
    <name evidence="2" type="ORF">SAMN02745702_01951</name>
</gene>
<accession>A0A1T4WB14</accession>
<dbReference type="RefSeq" id="WP_200803651.1">
    <property type="nucleotide sequence ID" value="NZ_FUYA01000006.1"/>
</dbReference>
<organism evidence="2 3">
    <name type="scientific">Desulfobaculum bizertense DSM 18034</name>
    <dbReference type="NCBI Taxonomy" id="1121442"/>
    <lineage>
        <taxon>Bacteria</taxon>
        <taxon>Pseudomonadati</taxon>
        <taxon>Thermodesulfobacteriota</taxon>
        <taxon>Desulfovibrionia</taxon>
        <taxon>Desulfovibrionales</taxon>
        <taxon>Desulfovibrionaceae</taxon>
        <taxon>Desulfobaculum</taxon>
    </lineage>
</organism>
<feature type="transmembrane region" description="Helical" evidence="1">
    <location>
        <begin position="21"/>
        <end position="40"/>
    </location>
</feature>
<keyword evidence="1" id="KW-1133">Transmembrane helix</keyword>
<protein>
    <submittedName>
        <fullName evidence="2">Uncharacterized membrane protein</fullName>
    </submittedName>
</protein>
<evidence type="ECO:0000313" key="2">
    <source>
        <dbReference type="EMBL" id="SKA74480.1"/>
    </source>
</evidence>
<evidence type="ECO:0000256" key="1">
    <source>
        <dbReference type="SAM" id="Phobius"/>
    </source>
</evidence>
<dbReference type="EMBL" id="FUYA01000006">
    <property type="protein sequence ID" value="SKA74480.1"/>
    <property type="molecule type" value="Genomic_DNA"/>
</dbReference>
<sequence length="218" mass="24520">MLKGFFRHIKNTIKRNLIAGLLVVTPLAATAFFLSFLLRWGDKALLLIPKAYRPAHYLPFDIPGLGIIFLLALLFCTGVLVRNVFGRFLVRLGERIVNTIPLVNKFYSAVKQLVSTIVSGGNKDFKRVVLIEYPRKGVWALAYVTGTAVGEIQRRTEKRVVNLFVPTTPNPTSGFYLMVPEEEVIPLDMSVEDSFKVLISGGIINPESTQEQRIEEKR</sequence>
<proteinExistence type="predicted"/>
<dbReference type="Pfam" id="PF04367">
    <property type="entry name" value="DUF502"/>
    <property type="match status" value="1"/>
</dbReference>
<dbReference type="PANTHER" id="PTHR31876:SF26">
    <property type="entry name" value="PROTEIN LIKE COV 2"/>
    <property type="match status" value="1"/>
</dbReference>
<name>A0A1T4WB14_9BACT</name>
<feature type="transmembrane region" description="Helical" evidence="1">
    <location>
        <begin position="60"/>
        <end position="81"/>
    </location>
</feature>
<keyword evidence="3" id="KW-1185">Reference proteome</keyword>
<keyword evidence="1" id="KW-0812">Transmembrane</keyword>
<dbReference type="Proteomes" id="UP000189733">
    <property type="component" value="Unassembled WGS sequence"/>
</dbReference>
<dbReference type="PANTHER" id="PTHR31876">
    <property type="entry name" value="COV-LIKE PROTEIN 1"/>
    <property type="match status" value="1"/>
</dbReference>
<keyword evidence="1" id="KW-0472">Membrane</keyword>
<dbReference type="AlphaFoldDB" id="A0A1T4WB14"/>
<dbReference type="STRING" id="1121442.SAMN02745702_01951"/>
<reference evidence="2 3" key="1">
    <citation type="submission" date="2017-02" db="EMBL/GenBank/DDBJ databases">
        <authorList>
            <person name="Peterson S.W."/>
        </authorList>
    </citation>
    <scope>NUCLEOTIDE SEQUENCE [LARGE SCALE GENOMIC DNA]</scope>
    <source>
        <strain evidence="2 3">DSM 18034</strain>
    </source>
</reference>
<dbReference type="InterPro" id="IPR007462">
    <property type="entry name" value="COV1-like"/>
</dbReference>